<dbReference type="STRING" id="4577.A0A1D6E9X4"/>
<dbReference type="Pfam" id="PF00072">
    <property type="entry name" value="Response_reg"/>
    <property type="match status" value="1"/>
</dbReference>
<gene>
    <name evidence="6" type="primary">LOC100217235</name>
    <name evidence="5" type="ORF">ZEAMMB73_Zm00001d003598</name>
</gene>
<name>A0A1D6E9X4_MAIZE</name>
<dbReference type="CDD" id="cd17581">
    <property type="entry name" value="REC_typeA_ARR"/>
    <property type="match status" value="1"/>
</dbReference>
<accession>A0A1D6E9X4</accession>
<evidence type="ECO:0000256" key="1">
    <source>
        <dbReference type="ARBA" id="ARBA00023012"/>
    </source>
</evidence>
<dbReference type="Proteomes" id="UP000007305">
    <property type="component" value="Chromosome 2"/>
</dbReference>
<feature type="compositionally biased region" description="Polar residues" evidence="3">
    <location>
        <begin position="281"/>
        <end position="291"/>
    </location>
</feature>
<dbReference type="InterPro" id="IPR011006">
    <property type="entry name" value="CheY-like_superfamily"/>
</dbReference>
<dbReference type="SMR" id="A0A1D6E9X4"/>
<dbReference type="GO" id="GO:0009736">
    <property type="term" value="P:cytokinin-activated signaling pathway"/>
    <property type="evidence" value="ECO:0007669"/>
    <property type="project" value="InterPro"/>
</dbReference>
<reference evidence="6" key="2">
    <citation type="submission" date="2019-07" db="EMBL/GenBank/DDBJ databases">
        <authorList>
            <person name="Seetharam A."/>
            <person name="Woodhouse M."/>
            <person name="Cannon E."/>
        </authorList>
    </citation>
    <scope>NUCLEOTIDE SEQUENCE [LARGE SCALE GENOMIC DNA]</scope>
    <source>
        <strain evidence="6">cv. B73</strain>
    </source>
</reference>
<evidence type="ECO:0000256" key="2">
    <source>
        <dbReference type="PROSITE-ProRule" id="PRU00169"/>
    </source>
</evidence>
<dbReference type="EMBL" id="CM007648">
    <property type="protein sequence ID" value="ONM17198.1"/>
    <property type="molecule type" value="Genomic_DNA"/>
</dbReference>
<evidence type="ECO:0000313" key="6">
    <source>
        <dbReference type="EnsemblPlants" id="Zm00001eb082130_P001"/>
    </source>
</evidence>
<keyword evidence="8" id="KW-1267">Proteomics identification</keyword>
<feature type="region of interest" description="Disordered" evidence="3">
    <location>
        <begin position="269"/>
        <end position="308"/>
    </location>
</feature>
<keyword evidence="2" id="KW-0597">Phosphoprotein</keyword>
<evidence type="ECO:0000256" key="3">
    <source>
        <dbReference type="SAM" id="MobiDB-lite"/>
    </source>
</evidence>
<feature type="modified residue" description="4-aspartylphosphate" evidence="2">
    <location>
        <position position="72"/>
    </location>
</feature>
<evidence type="ECO:0000313" key="7">
    <source>
        <dbReference type="Proteomes" id="UP000007305"/>
    </source>
</evidence>
<proteinExistence type="evidence at protein level"/>
<dbReference type="GO" id="GO:0000160">
    <property type="term" value="P:phosphorelay signal transduction system"/>
    <property type="evidence" value="ECO:0007669"/>
    <property type="project" value="UniProtKB-KW"/>
</dbReference>
<dbReference type="InterPro" id="IPR045279">
    <property type="entry name" value="ARR-like"/>
</dbReference>
<sequence length="318" mass="33783">MEAGGAGAEGVMRVLLVDDSPVDRRVAQLLLSSNSCAGSFHVIAVDSAKKAMEFLGLKDGGKEQAIDMVLTDYCMPEMTGYDLLKAIKALNPLKPIPVIVMSSEDEPQRISRCLNAGAEDFIVKPLQSKDVQRLRNCSTVGRPSNKGGATLPCEENAVAKWSNNKLPPSAGAGAGASATSPSGRRANLAGVAMVRTHHVALPFPRTVRLKLNVSLTVTVTGCFSASARCCTRREWRSRSTCRSCSSSSCWRTPRCAWASSCTDGRRVAAARSPRGAPDQEGASSAKGQQRCKSPPGHRRQETADAPSIISEAPIALVF</sequence>
<dbReference type="OrthoDB" id="60033at2759"/>
<reference evidence="6" key="3">
    <citation type="submission" date="2021-05" db="UniProtKB">
        <authorList>
            <consortium name="EnsemblPlants"/>
        </authorList>
    </citation>
    <scope>IDENTIFICATION</scope>
    <source>
        <strain evidence="6">cv. B73</strain>
    </source>
</reference>
<dbReference type="AlphaFoldDB" id="A0A1D6E9X4"/>
<dbReference type="PANTHER" id="PTHR43874">
    <property type="entry name" value="TWO-COMPONENT RESPONSE REGULATOR"/>
    <property type="match status" value="1"/>
</dbReference>
<reference evidence="5 7" key="1">
    <citation type="submission" date="2015-12" db="EMBL/GenBank/DDBJ databases">
        <title>Update maize B73 reference genome by single molecule sequencing technologies.</title>
        <authorList>
            <consortium name="Maize Genome Sequencing Project"/>
            <person name="Ware D."/>
        </authorList>
    </citation>
    <scope>NUCLEOTIDE SEQUENCE [LARGE SCALE GENOMIC DNA]</scope>
    <source>
        <strain evidence="7">cv. B73</strain>
        <tissue evidence="5">Seedling</tissue>
    </source>
</reference>
<keyword evidence="1" id="KW-0902">Two-component regulatory system</keyword>
<feature type="domain" description="Response regulatory" evidence="4">
    <location>
        <begin position="13"/>
        <end position="139"/>
    </location>
</feature>
<dbReference type="SMART" id="SM00448">
    <property type="entry name" value="REC"/>
    <property type="match status" value="1"/>
</dbReference>
<dbReference type="PANTHER" id="PTHR43874:SF28">
    <property type="entry name" value="TWO-COMPONENT RESPONSE REGULATOR ORR1"/>
    <property type="match status" value="1"/>
</dbReference>
<organism evidence="5">
    <name type="scientific">Zea mays</name>
    <name type="common">Maize</name>
    <dbReference type="NCBI Taxonomy" id="4577"/>
    <lineage>
        <taxon>Eukaryota</taxon>
        <taxon>Viridiplantae</taxon>
        <taxon>Streptophyta</taxon>
        <taxon>Embryophyta</taxon>
        <taxon>Tracheophyta</taxon>
        <taxon>Spermatophyta</taxon>
        <taxon>Magnoliopsida</taxon>
        <taxon>Liliopsida</taxon>
        <taxon>Poales</taxon>
        <taxon>Poaceae</taxon>
        <taxon>PACMAD clade</taxon>
        <taxon>Panicoideae</taxon>
        <taxon>Andropogonodae</taxon>
        <taxon>Andropogoneae</taxon>
        <taxon>Tripsacinae</taxon>
        <taxon>Zea</taxon>
    </lineage>
</organism>
<evidence type="ECO:0000313" key="5">
    <source>
        <dbReference type="EMBL" id="ONM17198.1"/>
    </source>
</evidence>
<keyword evidence="7" id="KW-1185">Reference proteome</keyword>
<dbReference type="PROSITE" id="PS50110">
    <property type="entry name" value="RESPONSE_REGULATORY"/>
    <property type="match status" value="1"/>
</dbReference>
<evidence type="ECO:0000259" key="4">
    <source>
        <dbReference type="PROSITE" id="PS50110"/>
    </source>
</evidence>
<dbReference type="GO" id="GO:0048830">
    <property type="term" value="P:adventitious root development"/>
    <property type="evidence" value="ECO:0007669"/>
    <property type="project" value="EnsemblPlants"/>
</dbReference>
<protein>
    <submittedName>
        <fullName evidence="5">Two-component response regulator ARR16</fullName>
    </submittedName>
</protein>
<dbReference type="Gene3D" id="3.40.50.2300">
    <property type="match status" value="1"/>
</dbReference>
<dbReference type="EnsemblPlants" id="Zm00001eb082130_T001">
    <property type="protein sequence ID" value="Zm00001eb082130_P001"/>
    <property type="gene ID" value="Zm00001eb082130"/>
</dbReference>
<dbReference type="InterPro" id="IPR001789">
    <property type="entry name" value="Sig_transdc_resp-reg_receiver"/>
</dbReference>
<dbReference type="ExpressionAtlas" id="A0A1D6E9X4">
    <property type="expression patterns" value="baseline and differential"/>
</dbReference>
<dbReference type="SUPFAM" id="SSF52172">
    <property type="entry name" value="CheY-like"/>
    <property type="match status" value="1"/>
</dbReference>
<evidence type="ECO:0007829" key="8">
    <source>
        <dbReference type="PeptideAtlas" id="A0A1D6E9X4"/>
    </source>
</evidence>
<dbReference type="FunCoup" id="A0A1D6E9X4">
    <property type="interactions" value="35"/>
</dbReference>
<dbReference type="Gramene" id="Zm00001eb082130_T001">
    <property type="protein sequence ID" value="Zm00001eb082130_P001"/>
    <property type="gene ID" value="Zm00001eb082130"/>
</dbReference>